<dbReference type="InterPro" id="IPR029787">
    <property type="entry name" value="Nucleotide_cyclase"/>
</dbReference>
<dbReference type="PANTHER" id="PTHR45138">
    <property type="entry name" value="REGULATORY COMPONENTS OF SENSORY TRANSDUCTION SYSTEM"/>
    <property type="match status" value="1"/>
</dbReference>
<feature type="transmembrane region" description="Helical" evidence="1">
    <location>
        <begin position="161"/>
        <end position="181"/>
    </location>
</feature>
<dbReference type="SUPFAM" id="SSF55073">
    <property type="entry name" value="Nucleotide cyclase"/>
    <property type="match status" value="1"/>
</dbReference>
<protein>
    <submittedName>
        <fullName evidence="3">GGDEF domain-containing protein</fullName>
    </submittedName>
</protein>
<feature type="transmembrane region" description="Helical" evidence="1">
    <location>
        <begin position="130"/>
        <end position="149"/>
    </location>
</feature>
<dbReference type="RefSeq" id="WP_227570388.1">
    <property type="nucleotide sequence ID" value="NZ_CP101988.1"/>
</dbReference>
<dbReference type="NCBIfam" id="TIGR00254">
    <property type="entry name" value="GGDEF"/>
    <property type="match status" value="1"/>
</dbReference>
<accession>A0ABY5KWA6</accession>
<keyword evidence="4" id="KW-1185">Reference proteome</keyword>
<feature type="transmembrane region" description="Helical" evidence="1">
    <location>
        <begin position="188"/>
        <end position="208"/>
    </location>
</feature>
<sequence length="488" mass="50602">MERRRLPAHLGVALGGMLLCVVYAVSGGWVRSTVIVLASGAPAAVVLADLARRRLARPAPWWCLAAGLAALTVNGVVWLVQVGLGDRLVVEGPLAAWALLTGYVLVLVGAVLLITPFARRDGGTLVEAGVAWLASASVLWVVLVHPALVRQNVPDAERFNTLLTVLLVSGIAGMVLRLAIVNRPARPALLYLLAAVSFTLLGTVARVQTYSAADGTSASWLGPVWIVAYGALAAAAVHPARAALTAPGEHAPDRLSVKRLSVFGLALGLNPVLAGIQQALHGDVDWMLLTVSTLVIVPLVVVRIGRLVHRQEEAEATLAHHATHDELTGLANRRAAITHLGDALARAATAASPGVAVLFLDIDGLKVVNDRHGHRAGDAVICAVARRVARAAGTGALVARLGGDELLVVAEASPERRDELVAAVRAVVRGHVDLGGGARVAATAALGATWVGGGEHATAAQVIADADRAMYADKRPRPDARESAEHGA</sequence>
<keyword evidence="1" id="KW-1133">Transmembrane helix</keyword>
<feature type="transmembrane region" description="Helical" evidence="1">
    <location>
        <begin position="220"/>
        <end position="240"/>
    </location>
</feature>
<dbReference type="SMART" id="SM00267">
    <property type="entry name" value="GGDEF"/>
    <property type="match status" value="1"/>
</dbReference>
<dbReference type="PROSITE" id="PS50887">
    <property type="entry name" value="GGDEF"/>
    <property type="match status" value="1"/>
</dbReference>
<evidence type="ECO:0000256" key="1">
    <source>
        <dbReference type="SAM" id="Phobius"/>
    </source>
</evidence>
<dbReference type="InterPro" id="IPR050469">
    <property type="entry name" value="Diguanylate_Cyclase"/>
</dbReference>
<dbReference type="EMBL" id="CP101988">
    <property type="protein sequence ID" value="UUI74750.1"/>
    <property type="molecule type" value="Genomic_DNA"/>
</dbReference>
<reference evidence="3 4" key="1">
    <citation type="submission" date="2022-07" db="EMBL/GenBank/DDBJ databases">
        <title>Novel species in genus cellulomonas.</title>
        <authorList>
            <person name="Ye L."/>
        </authorList>
    </citation>
    <scope>NUCLEOTIDE SEQUENCE [LARGE SCALE GENOMIC DNA]</scope>
    <source>
        <strain evidence="4">zg-Y338</strain>
    </source>
</reference>
<dbReference type="PANTHER" id="PTHR45138:SF9">
    <property type="entry name" value="DIGUANYLATE CYCLASE DGCM-RELATED"/>
    <property type="match status" value="1"/>
</dbReference>
<feature type="transmembrane region" description="Helical" evidence="1">
    <location>
        <begin position="34"/>
        <end position="51"/>
    </location>
</feature>
<evidence type="ECO:0000259" key="2">
    <source>
        <dbReference type="PROSITE" id="PS50887"/>
    </source>
</evidence>
<dbReference type="InterPro" id="IPR000160">
    <property type="entry name" value="GGDEF_dom"/>
</dbReference>
<feature type="domain" description="GGDEF" evidence="2">
    <location>
        <begin position="353"/>
        <end position="486"/>
    </location>
</feature>
<name>A0ABY5KWA6_9CELL</name>
<dbReference type="Gene3D" id="3.30.70.270">
    <property type="match status" value="1"/>
</dbReference>
<keyword evidence="1" id="KW-0472">Membrane</keyword>
<feature type="transmembrane region" description="Helical" evidence="1">
    <location>
        <begin position="286"/>
        <end position="305"/>
    </location>
</feature>
<feature type="transmembrane region" description="Helical" evidence="1">
    <location>
        <begin position="63"/>
        <end position="82"/>
    </location>
</feature>
<dbReference type="CDD" id="cd01949">
    <property type="entry name" value="GGDEF"/>
    <property type="match status" value="1"/>
</dbReference>
<dbReference type="Pfam" id="PF00990">
    <property type="entry name" value="GGDEF"/>
    <property type="match status" value="1"/>
</dbReference>
<keyword evidence="1" id="KW-0812">Transmembrane</keyword>
<evidence type="ECO:0000313" key="4">
    <source>
        <dbReference type="Proteomes" id="UP001316189"/>
    </source>
</evidence>
<evidence type="ECO:0000313" key="3">
    <source>
        <dbReference type="EMBL" id="UUI74750.1"/>
    </source>
</evidence>
<dbReference type="InterPro" id="IPR043128">
    <property type="entry name" value="Rev_trsase/Diguanyl_cyclase"/>
</dbReference>
<organism evidence="3 4">
    <name type="scientific">Cellulomonas chengniuliangii</name>
    <dbReference type="NCBI Taxonomy" id="2968084"/>
    <lineage>
        <taxon>Bacteria</taxon>
        <taxon>Bacillati</taxon>
        <taxon>Actinomycetota</taxon>
        <taxon>Actinomycetes</taxon>
        <taxon>Micrococcales</taxon>
        <taxon>Cellulomonadaceae</taxon>
        <taxon>Cellulomonas</taxon>
    </lineage>
</organism>
<dbReference type="Proteomes" id="UP001316189">
    <property type="component" value="Chromosome"/>
</dbReference>
<feature type="transmembrane region" description="Helical" evidence="1">
    <location>
        <begin position="94"/>
        <end position="118"/>
    </location>
</feature>
<feature type="transmembrane region" description="Helical" evidence="1">
    <location>
        <begin position="260"/>
        <end position="280"/>
    </location>
</feature>
<proteinExistence type="predicted"/>
<gene>
    <name evidence="3" type="ORF">NP064_13280</name>
</gene>